<evidence type="ECO:0000313" key="3">
    <source>
        <dbReference type="Proteomes" id="UP001084197"/>
    </source>
</evidence>
<dbReference type="EMBL" id="JAPRAT010000024">
    <property type="protein sequence ID" value="MCZ0703924.1"/>
    <property type="molecule type" value="Genomic_DNA"/>
</dbReference>
<keyword evidence="1" id="KW-0812">Transmembrane</keyword>
<gene>
    <name evidence="2" type="ORF">OWO01_11950</name>
</gene>
<dbReference type="InterPro" id="IPR058887">
    <property type="entry name" value="YuzI-like"/>
</dbReference>
<feature type="transmembrane region" description="Helical" evidence="1">
    <location>
        <begin position="47"/>
        <end position="65"/>
    </location>
</feature>
<proteinExistence type="predicted"/>
<dbReference type="AlphaFoldDB" id="A0A9J6REX5"/>
<comment type="caution">
    <text evidence="2">The sequence shown here is derived from an EMBL/GenBank/DDBJ whole genome shotgun (WGS) entry which is preliminary data.</text>
</comment>
<organism evidence="2 3">
    <name type="scientific">Natronobacillus azotifigens</name>
    <dbReference type="NCBI Taxonomy" id="472978"/>
    <lineage>
        <taxon>Bacteria</taxon>
        <taxon>Bacillati</taxon>
        <taxon>Bacillota</taxon>
        <taxon>Bacilli</taxon>
        <taxon>Bacillales</taxon>
        <taxon>Bacillaceae</taxon>
        <taxon>Natronobacillus</taxon>
    </lineage>
</organism>
<keyword evidence="3" id="KW-1185">Reference proteome</keyword>
<keyword evidence="1" id="KW-1133">Transmembrane helix</keyword>
<evidence type="ECO:0000256" key="1">
    <source>
        <dbReference type="SAM" id="Phobius"/>
    </source>
</evidence>
<dbReference type="Proteomes" id="UP001084197">
    <property type="component" value="Unassembled WGS sequence"/>
</dbReference>
<feature type="transmembrane region" description="Helical" evidence="1">
    <location>
        <begin position="6"/>
        <end position="27"/>
    </location>
</feature>
<keyword evidence="1" id="KW-0472">Membrane</keyword>
<name>A0A9J6REX5_9BACI</name>
<accession>A0A9J6REX5</accession>
<dbReference type="Pfam" id="PF26135">
    <property type="entry name" value="YuzI"/>
    <property type="match status" value="1"/>
</dbReference>
<evidence type="ECO:0000313" key="2">
    <source>
        <dbReference type="EMBL" id="MCZ0703924.1"/>
    </source>
</evidence>
<protein>
    <submittedName>
        <fullName evidence="2">Uncharacterized protein</fullName>
    </submittedName>
</protein>
<reference evidence="2" key="1">
    <citation type="submission" date="2022-11" db="EMBL/GenBank/DDBJ databases">
        <title>WGS of Natronobacillus azotifigens 24KS-1, an anaerobic diazotrophic haloalkaliphile from soda-rich habitats.</title>
        <authorList>
            <person name="Sorokin D.Y."/>
            <person name="Merkel A.Y."/>
        </authorList>
    </citation>
    <scope>NUCLEOTIDE SEQUENCE</scope>
    <source>
        <strain evidence="2">24KS-1</strain>
    </source>
</reference>
<sequence length="70" mass="7802">MFYATLFLIGFGLSVAGGVTIILYLNLIPAGLSWQGYVMFIFSRSECYLFFIGVILIAISVNRLSNNENE</sequence>